<keyword evidence="2" id="KW-1185">Reference proteome</keyword>
<proteinExistence type="predicted"/>
<evidence type="ECO:0000313" key="2">
    <source>
        <dbReference type="Proteomes" id="UP000562395"/>
    </source>
</evidence>
<dbReference type="Proteomes" id="UP000562395">
    <property type="component" value="Unassembled WGS sequence"/>
</dbReference>
<dbReference type="RefSeq" id="WP_183614722.1">
    <property type="nucleotide sequence ID" value="NZ_JACICY010000011.1"/>
</dbReference>
<accession>A0A7W6EXU3</accession>
<organism evidence="1 2">
    <name type="scientific">Novosphingobium hassiacum</name>
    <dbReference type="NCBI Taxonomy" id="173676"/>
    <lineage>
        <taxon>Bacteria</taxon>
        <taxon>Pseudomonadati</taxon>
        <taxon>Pseudomonadota</taxon>
        <taxon>Alphaproteobacteria</taxon>
        <taxon>Sphingomonadales</taxon>
        <taxon>Sphingomonadaceae</taxon>
        <taxon>Novosphingobium</taxon>
    </lineage>
</organism>
<evidence type="ECO:0000313" key="1">
    <source>
        <dbReference type="EMBL" id="MBB3862219.1"/>
    </source>
</evidence>
<name>A0A7W6EXU3_9SPHN</name>
<sequence>MKHFTLPPLRSADWLAVILEAYQDAGVTVWSVTTKGRSGSPRRRWFGEEAHAFAYALDQSETRRLALIDMRDGGES</sequence>
<dbReference type="AlphaFoldDB" id="A0A7W6EXU3"/>
<gene>
    <name evidence="1" type="ORF">GGQ88_003517</name>
</gene>
<comment type="caution">
    <text evidence="1">The sequence shown here is derived from an EMBL/GenBank/DDBJ whole genome shotgun (WGS) entry which is preliminary data.</text>
</comment>
<dbReference type="EMBL" id="JACICY010000011">
    <property type="protein sequence ID" value="MBB3862219.1"/>
    <property type="molecule type" value="Genomic_DNA"/>
</dbReference>
<reference evidence="1 2" key="1">
    <citation type="submission" date="2020-08" db="EMBL/GenBank/DDBJ databases">
        <title>Genomic Encyclopedia of Type Strains, Phase IV (KMG-IV): sequencing the most valuable type-strain genomes for metagenomic binning, comparative biology and taxonomic classification.</title>
        <authorList>
            <person name="Goeker M."/>
        </authorList>
    </citation>
    <scope>NUCLEOTIDE SEQUENCE [LARGE SCALE GENOMIC DNA]</scope>
    <source>
        <strain evidence="1 2">DSM 14552</strain>
    </source>
</reference>
<protein>
    <submittedName>
        <fullName evidence="1">Uncharacterized protein</fullName>
    </submittedName>
</protein>